<dbReference type="InterPro" id="IPR000834">
    <property type="entry name" value="Peptidase_M14"/>
</dbReference>
<feature type="domain" description="Peptidase M14" evidence="1">
    <location>
        <begin position="655"/>
        <end position="714"/>
    </location>
</feature>
<dbReference type="RefSeq" id="WP_381481673.1">
    <property type="nucleotide sequence ID" value="NZ_JBHTLT010000117.1"/>
</dbReference>
<proteinExistence type="predicted"/>
<protein>
    <submittedName>
        <fullName evidence="2">M14 family metallopeptidase</fullName>
    </submittedName>
</protein>
<dbReference type="Gene3D" id="3.40.630.10">
    <property type="entry name" value="Zn peptidases"/>
    <property type="match status" value="1"/>
</dbReference>
<dbReference type="EMBL" id="JBHTLT010000117">
    <property type="protein sequence ID" value="MFD1206223.1"/>
    <property type="molecule type" value="Genomic_DNA"/>
</dbReference>
<dbReference type="Proteomes" id="UP001597231">
    <property type="component" value="Unassembled WGS sequence"/>
</dbReference>
<gene>
    <name evidence="2" type="ORF">ACFQ38_14080</name>
</gene>
<accession>A0ABW3U3K4</accession>
<organism evidence="2 3">
    <name type="scientific">Sporosarcina contaminans</name>
    <dbReference type="NCBI Taxonomy" id="633403"/>
    <lineage>
        <taxon>Bacteria</taxon>
        <taxon>Bacillati</taxon>
        <taxon>Bacillota</taxon>
        <taxon>Bacilli</taxon>
        <taxon>Bacillales</taxon>
        <taxon>Caryophanaceae</taxon>
        <taxon>Sporosarcina</taxon>
    </lineage>
</organism>
<name>A0ABW3U3K4_9BACL</name>
<dbReference type="Pfam" id="PF00246">
    <property type="entry name" value="Peptidase_M14"/>
    <property type="match status" value="1"/>
</dbReference>
<dbReference type="SUPFAM" id="SSF53187">
    <property type="entry name" value="Zn-dependent exopeptidases"/>
    <property type="match status" value="1"/>
</dbReference>
<dbReference type="CDD" id="cd06232">
    <property type="entry name" value="M14-like"/>
    <property type="match status" value="1"/>
</dbReference>
<evidence type="ECO:0000313" key="2">
    <source>
        <dbReference type="EMBL" id="MFD1206223.1"/>
    </source>
</evidence>
<reference evidence="3" key="1">
    <citation type="journal article" date="2019" name="Int. J. Syst. Evol. Microbiol.">
        <title>The Global Catalogue of Microorganisms (GCM) 10K type strain sequencing project: providing services to taxonomists for standard genome sequencing and annotation.</title>
        <authorList>
            <consortium name="The Broad Institute Genomics Platform"/>
            <consortium name="The Broad Institute Genome Sequencing Center for Infectious Disease"/>
            <person name="Wu L."/>
            <person name="Ma J."/>
        </authorList>
    </citation>
    <scope>NUCLEOTIDE SEQUENCE [LARGE SCALE GENOMIC DNA]</scope>
    <source>
        <strain evidence="3">CCUG 53915</strain>
    </source>
</reference>
<evidence type="ECO:0000259" key="1">
    <source>
        <dbReference type="Pfam" id="PF00246"/>
    </source>
</evidence>
<keyword evidence="3" id="KW-1185">Reference proteome</keyword>
<comment type="caution">
    <text evidence="2">The sequence shown here is derived from an EMBL/GenBank/DDBJ whole genome shotgun (WGS) entry which is preliminary data.</text>
</comment>
<sequence length="951" mass="111011">MNELIQKIWSTDGVLLDKNNDGIIDGVSLFINFEEDYFPPALFDVFARIGYETTALSFNFFDRNNQRFHLNWEKSERTQLEMKDSKITIYYKTEEELNHLLSTIASEGLSYREEAVVPEIESIEDIWTFAGFGNHFEASPYREMSVGYHLDHHLPIEVGKAFCELIARASLLSTQFILPWRDREKAIVKITMKEQEQLALQLVEKNHLSFQGKLSEIPEIVKTVSRAKHWSEGGNFGYWEKELKRLPFKDDLMLEFEWQDESEEEKIDAVLRRYKDQIAEARIFISKDLQKRTELAEAWKRKVHTDQVEVFSSFKTAYHWIEEVIIPQYRNEAFDKVIISAVEDNLPNGLELNIRWIQEVYPIDLLVEREWGIAHENVMFDCVPNQESTYIVYGEKDGARSELGRLHVPVKRIDYVNGKNYAYPSTTAVELLLKDGERITELIDSSRASFYEFYLKEILPAVKEQVKDYEQGQGHIVPFFDRIEIDVWMNESERKLGIDEERVSSLEALHEDLYFNTLDYFAHWGEEVEGKPFYAPGGVYPFMHLTEEDKPRAKVKVFRYSNDTLPEVVTDTLYFNASFEMDNISAMKDGVRLQHPVHSFEIKKEHPHHEVEDFLQRRPYKVVVPDESFRHEQIPVIECYLPTEEEYEASLKMTLHKPTIIIEAGHHSNEVSSTYAVMQLIDQFTSEQLKKINIVVIPLANVDGYMLLKRLMSEHPEWKHHAARFNAVGLEYSYVRFSKSVFGEGNIMPELLRKWAPDVIIDDHGIPSHEWVQPFAGYNSPPRFPVSYFLPSAKMYGICRVPQNVERQLHVDNFNAVVNVVSDEIGKTSISEMNDYWRERFKKYGNDWLPEVFLLEEAEHLNFYFDQIEADPTSYYSIGRYPNWIAADIITEAADEIVYDEVLASCVEAQMVFNSAVIEQLAQSEIVYASETERFRERPIRLVNKLTEGNA</sequence>
<evidence type="ECO:0000313" key="3">
    <source>
        <dbReference type="Proteomes" id="UP001597231"/>
    </source>
</evidence>